<keyword evidence="5" id="KW-0418">Kinase</keyword>
<dbReference type="Pfam" id="PF00512">
    <property type="entry name" value="HisKA"/>
    <property type="match status" value="1"/>
</dbReference>
<feature type="domain" description="PAS" evidence="9">
    <location>
        <begin position="12"/>
        <end position="63"/>
    </location>
</feature>
<evidence type="ECO:0000256" key="4">
    <source>
        <dbReference type="ARBA" id="ARBA00022679"/>
    </source>
</evidence>
<dbReference type="GO" id="GO:0030295">
    <property type="term" value="F:protein kinase activator activity"/>
    <property type="evidence" value="ECO:0007669"/>
    <property type="project" value="TreeGrafter"/>
</dbReference>
<dbReference type="InterPro" id="IPR036097">
    <property type="entry name" value="HisK_dim/P_sf"/>
</dbReference>
<dbReference type="SMART" id="SM00387">
    <property type="entry name" value="HATPase_c"/>
    <property type="match status" value="1"/>
</dbReference>
<evidence type="ECO:0000259" key="10">
    <source>
        <dbReference type="PROSITE" id="PS50113"/>
    </source>
</evidence>
<dbReference type="SUPFAM" id="SSF55874">
    <property type="entry name" value="ATPase domain of HSP90 chaperone/DNA topoisomerase II/histidine kinase"/>
    <property type="match status" value="1"/>
</dbReference>
<dbReference type="SMART" id="SM00388">
    <property type="entry name" value="HisKA"/>
    <property type="match status" value="1"/>
</dbReference>
<evidence type="ECO:0000256" key="1">
    <source>
        <dbReference type="ARBA" id="ARBA00000085"/>
    </source>
</evidence>
<keyword evidence="6" id="KW-0472">Membrane</keyword>
<dbReference type="AlphaFoldDB" id="A0A5D3WGH9"/>
<dbReference type="SUPFAM" id="SSF55785">
    <property type="entry name" value="PYP-like sensor domain (PAS domain)"/>
    <property type="match status" value="2"/>
</dbReference>
<evidence type="ECO:0000256" key="3">
    <source>
        <dbReference type="ARBA" id="ARBA00022553"/>
    </source>
</evidence>
<reference evidence="11 12" key="1">
    <citation type="submission" date="2019-07" db="EMBL/GenBank/DDBJ databases">
        <title>Genomic Encyclopedia of Type Strains, Phase IV (KMG-IV): sequencing the most valuable type-strain genomes for metagenomic binning, comparative biology and taxonomic classification.</title>
        <authorList>
            <person name="Goeker M."/>
        </authorList>
    </citation>
    <scope>NUCLEOTIDE SEQUENCE [LARGE SCALE GENOMIC DNA]</scope>
    <source>
        <strain evidence="11 12">SS015</strain>
    </source>
</reference>
<dbReference type="OrthoDB" id="5499652at2"/>
<dbReference type="Pfam" id="PF08448">
    <property type="entry name" value="PAS_4"/>
    <property type="match status" value="1"/>
</dbReference>
<dbReference type="GO" id="GO:0000156">
    <property type="term" value="F:phosphorelay response regulator activity"/>
    <property type="evidence" value="ECO:0007669"/>
    <property type="project" value="TreeGrafter"/>
</dbReference>
<dbReference type="Gene3D" id="3.30.565.10">
    <property type="entry name" value="Histidine kinase-like ATPase, C-terminal domain"/>
    <property type="match status" value="1"/>
</dbReference>
<dbReference type="SUPFAM" id="SSF47384">
    <property type="entry name" value="Homodimeric domain of signal transducing histidine kinase"/>
    <property type="match status" value="1"/>
</dbReference>
<feature type="domain" description="PAC" evidence="10">
    <location>
        <begin position="220"/>
        <end position="269"/>
    </location>
</feature>
<dbReference type="InterPro" id="IPR003661">
    <property type="entry name" value="HisK_dim/P_dom"/>
</dbReference>
<keyword evidence="3" id="KW-0597">Phosphoprotein</keyword>
<protein>
    <recommendedName>
        <fullName evidence="2">histidine kinase</fullName>
        <ecNumber evidence="2">2.7.13.3</ecNumber>
    </recommendedName>
</protein>
<gene>
    <name evidence="11" type="ORF">EDC39_11313</name>
</gene>
<evidence type="ECO:0000256" key="5">
    <source>
        <dbReference type="ARBA" id="ARBA00022777"/>
    </source>
</evidence>
<dbReference type="InterPro" id="IPR000014">
    <property type="entry name" value="PAS"/>
</dbReference>
<evidence type="ECO:0000313" key="11">
    <source>
        <dbReference type="EMBL" id="TYO96624.1"/>
    </source>
</evidence>
<evidence type="ECO:0000256" key="7">
    <source>
        <dbReference type="SAM" id="Coils"/>
    </source>
</evidence>
<keyword evidence="7" id="KW-0175">Coiled coil</keyword>
<dbReference type="EMBL" id="VNIB01000013">
    <property type="protein sequence ID" value="TYO96624.1"/>
    <property type="molecule type" value="Genomic_DNA"/>
</dbReference>
<evidence type="ECO:0000259" key="8">
    <source>
        <dbReference type="PROSITE" id="PS50109"/>
    </source>
</evidence>
<dbReference type="PROSITE" id="PS50113">
    <property type="entry name" value="PAC"/>
    <property type="match status" value="1"/>
</dbReference>
<dbReference type="PROSITE" id="PS50112">
    <property type="entry name" value="PAS"/>
    <property type="match status" value="1"/>
</dbReference>
<evidence type="ECO:0000259" key="9">
    <source>
        <dbReference type="PROSITE" id="PS50112"/>
    </source>
</evidence>
<keyword evidence="12" id="KW-1185">Reference proteome</keyword>
<keyword evidence="4" id="KW-0808">Transferase</keyword>
<dbReference type="GO" id="GO:0006355">
    <property type="term" value="P:regulation of DNA-templated transcription"/>
    <property type="evidence" value="ECO:0007669"/>
    <property type="project" value="InterPro"/>
</dbReference>
<dbReference type="GO" id="GO:0000155">
    <property type="term" value="F:phosphorelay sensor kinase activity"/>
    <property type="evidence" value="ECO:0007669"/>
    <property type="project" value="InterPro"/>
</dbReference>
<evidence type="ECO:0000313" key="12">
    <source>
        <dbReference type="Proteomes" id="UP000324159"/>
    </source>
</evidence>
<comment type="caution">
    <text evidence="11">The sequence shown here is derived from an EMBL/GenBank/DDBJ whole genome shotgun (WGS) entry which is preliminary data.</text>
</comment>
<name>A0A5D3WGH9_9BACT</name>
<dbReference type="Gene3D" id="1.10.287.130">
    <property type="match status" value="1"/>
</dbReference>
<dbReference type="CDD" id="cd00082">
    <property type="entry name" value="HisKA"/>
    <property type="match status" value="1"/>
</dbReference>
<dbReference type="InterPro" id="IPR036890">
    <property type="entry name" value="HATPase_C_sf"/>
</dbReference>
<dbReference type="InterPro" id="IPR013767">
    <property type="entry name" value="PAS_fold"/>
</dbReference>
<dbReference type="Pfam" id="PF00989">
    <property type="entry name" value="PAS"/>
    <property type="match status" value="1"/>
</dbReference>
<proteinExistence type="predicted"/>
<dbReference type="GO" id="GO:0007234">
    <property type="term" value="P:osmosensory signaling via phosphorelay pathway"/>
    <property type="evidence" value="ECO:0007669"/>
    <property type="project" value="TreeGrafter"/>
</dbReference>
<dbReference type="PANTHER" id="PTHR42878:SF15">
    <property type="entry name" value="BACTERIOPHYTOCHROME"/>
    <property type="match status" value="1"/>
</dbReference>
<dbReference type="PANTHER" id="PTHR42878">
    <property type="entry name" value="TWO-COMPONENT HISTIDINE KINASE"/>
    <property type="match status" value="1"/>
</dbReference>
<evidence type="ECO:0000256" key="2">
    <source>
        <dbReference type="ARBA" id="ARBA00012438"/>
    </source>
</evidence>
<dbReference type="CDD" id="cd00130">
    <property type="entry name" value="PAS"/>
    <property type="match status" value="1"/>
</dbReference>
<dbReference type="EC" id="2.7.13.3" evidence="2"/>
<dbReference type="InterPro" id="IPR003594">
    <property type="entry name" value="HATPase_dom"/>
</dbReference>
<evidence type="ECO:0000256" key="6">
    <source>
        <dbReference type="ARBA" id="ARBA00023136"/>
    </source>
</evidence>
<dbReference type="GO" id="GO:0016020">
    <property type="term" value="C:membrane"/>
    <property type="evidence" value="ECO:0007669"/>
    <property type="project" value="UniProtKB-SubCell"/>
</dbReference>
<accession>A0A5D3WGH9</accession>
<dbReference type="InterPro" id="IPR013656">
    <property type="entry name" value="PAS_4"/>
</dbReference>
<dbReference type="Proteomes" id="UP000324159">
    <property type="component" value="Unassembled WGS sequence"/>
</dbReference>
<dbReference type="PROSITE" id="PS50109">
    <property type="entry name" value="HIS_KIN"/>
    <property type="match status" value="1"/>
</dbReference>
<sequence length="493" mass="55211">MSAITNSRKLIDLLSLKTTLDTIPSALFLVDRNQHIVYWNRAAEDLTGYPAAEILGRHCSILEGIECGRNCGLYDPDIRKPIRNAICTIKTKEGKPLTISKNVDYLRHEGKIVGGIESFIDLSRQIRLEQRLRAHGRKLEEAVARRTRELEEEKKRLSNLLEAMTDFAYIVTPDNRIEYMNPAMIACFGDQTGKICHEALYGKKQPCVHCPSAQILAGKVMREERSNPRTGKIYEILHTPLHGPNGPERKLAVCRDITERKEAEEALRQANAELASFAHTVSHDLRTPLTPIIGYAEFLQMEYGNQLDERAREILSDIEQQGYKLLRMMEDLLSLAQVGRLPNREQAAPIRPLVEETLLELSETIDEKGVRIDLGPLPETVLPETPLRQVISNLLRNALAHGCPPGGRIVLGGDRAGSCVRLWVRDYGRGLPDSEKERIFRPFTRGDRPQGSGTGIGLAIVEKIARLYHGRVRVEDTPGGGATFVIELNETTG</sequence>
<dbReference type="PRINTS" id="PR00344">
    <property type="entry name" value="BCTRLSENSOR"/>
</dbReference>
<dbReference type="NCBIfam" id="TIGR00229">
    <property type="entry name" value="sensory_box"/>
    <property type="match status" value="2"/>
</dbReference>
<dbReference type="Pfam" id="PF02518">
    <property type="entry name" value="HATPase_c"/>
    <property type="match status" value="1"/>
</dbReference>
<dbReference type="SMART" id="SM00091">
    <property type="entry name" value="PAS"/>
    <property type="match status" value="2"/>
</dbReference>
<comment type="catalytic activity">
    <reaction evidence="1">
        <text>ATP + protein L-histidine = ADP + protein N-phospho-L-histidine.</text>
        <dbReference type="EC" id="2.7.13.3"/>
    </reaction>
</comment>
<dbReference type="InterPro" id="IPR050351">
    <property type="entry name" value="BphY/WalK/GraS-like"/>
</dbReference>
<dbReference type="RefSeq" id="WP_148896695.1">
    <property type="nucleotide sequence ID" value="NZ_VNIB01000013.1"/>
</dbReference>
<feature type="coiled-coil region" evidence="7">
    <location>
        <begin position="136"/>
        <end position="163"/>
    </location>
</feature>
<dbReference type="InterPro" id="IPR004358">
    <property type="entry name" value="Sig_transdc_His_kin-like_C"/>
</dbReference>
<feature type="domain" description="Histidine kinase" evidence="8">
    <location>
        <begin position="280"/>
        <end position="492"/>
    </location>
</feature>
<dbReference type="InterPro" id="IPR035965">
    <property type="entry name" value="PAS-like_dom_sf"/>
</dbReference>
<dbReference type="Gene3D" id="3.30.450.20">
    <property type="entry name" value="PAS domain"/>
    <property type="match status" value="2"/>
</dbReference>
<dbReference type="InterPro" id="IPR005467">
    <property type="entry name" value="His_kinase_dom"/>
</dbReference>
<organism evidence="11 12">
    <name type="scientific">Geothermobacter ehrlichii</name>
    <dbReference type="NCBI Taxonomy" id="213224"/>
    <lineage>
        <taxon>Bacteria</taxon>
        <taxon>Pseudomonadati</taxon>
        <taxon>Thermodesulfobacteriota</taxon>
        <taxon>Desulfuromonadia</taxon>
        <taxon>Desulfuromonadales</taxon>
        <taxon>Geothermobacteraceae</taxon>
        <taxon>Geothermobacter</taxon>
    </lineage>
</organism>
<dbReference type="InterPro" id="IPR000700">
    <property type="entry name" value="PAS-assoc_C"/>
</dbReference>